<gene>
    <name evidence="1" type="ORF">ACFFK8_10095</name>
</gene>
<evidence type="ECO:0000313" key="1">
    <source>
        <dbReference type="EMBL" id="MFB9898130.1"/>
    </source>
</evidence>
<protein>
    <submittedName>
        <fullName evidence="1">DUF3791 domain-containing protein</fullName>
    </submittedName>
</protein>
<organism evidence="1 2">
    <name type="scientific">Hallella seregens ATCC 51272</name>
    <dbReference type="NCBI Taxonomy" id="1336250"/>
    <lineage>
        <taxon>Bacteria</taxon>
        <taxon>Pseudomonadati</taxon>
        <taxon>Bacteroidota</taxon>
        <taxon>Bacteroidia</taxon>
        <taxon>Bacteroidales</taxon>
        <taxon>Prevotellaceae</taxon>
        <taxon>Hallella</taxon>
    </lineage>
</organism>
<name>A0ABV5ZMH5_9BACT</name>
<evidence type="ECO:0000313" key="2">
    <source>
        <dbReference type="Proteomes" id="UP001589688"/>
    </source>
</evidence>
<proteinExistence type="predicted"/>
<dbReference type="EMBL" id="JBHLZF010000002">
    <property type="protein sequence ID" value="MFB9898130.1"/>
    <property type="molecule type" value="Genomic_DNA"/>
</dbReference>
<keyword evidence="2" id="KW-1185">Reference proteome</keyword>
<sequence length="69" mass="8009">MRDQVLWRKTARIIQLAAEELDVSVERAMDMFYNSETFALLDNPDSGLQLMGDRYVLDSFLRELASQQP</sequence>
<comment type="caution">
    <text evidence="1">The sequence shown here is derived from an EMBL/GenBank/DDBJ whole genome shotgun (WGS) entry which is preliminary data.</text>
</comment>
<dbReference type="Proteomes" id="UP001589688">
    <property type="component" value="Unassembled WGS sequence"/>
</dbReference>
<accession>A0ABV5ZMH5</accession>
<reference evidence="1 2" key="1">
    <citation type="submission" date="2024-09" db="EMBL/GenBank/DDBJ databases">
        <authorList>
            <person name="Sun Q."/>
            <person name="Mori K."/>
        </authorList>
    </citation>
    <scope>NUCLEOTIDE SEQUENCE [LARGE SCALE GENOMIC DNA]</scope>
    <source>
        <strain evidence="1 2">ATCC 51272</strain>
    </source>
</reference>
<dbReference type="RefSeq" id="WP_005845670.1">
    <property type="nucleotide sequence ID" value="NZ_JADU01000021.1"/>
</dbReference>